<feature type="transmembrane region" description="Helical" evidence="6">
    <location>
        <begin position="89"/>
        <end position="108"/>
    </location>
</feature>
<keyword evidence="3 6" id="KW-0812">Transmembrane</keyword>
<sequence length="586" mass="64547">MNETGSHTGSNEKPSVSYTHDVEHAKKDDGAEFLHTIVDRYARVDPTAYLRRPDEGGFHYWGRRLGAIKPVELLLGEAKYSDLRKVLRAWQLIFVGIGAIIGTGIFVLSGQAAAQHAGPAVTISFIVAGVAAAFAAFSYSEMASMIPVAGSAYTYAYATMGEFVAWIIGWDLILEYMVGAATVGVGWSGYFVKFFQVAFNVYFGENWTEPTVTWTEDPPSMSYTAGHYINVPGFVIIMLVTIILVTGIRQSAFVNGVIVTIKLIVVLLFIFALCGYTDKANYDPYVPPNTTGNWHFFGAPGIFAAASTVFFAYIGFDAVTTAALESRNPRRDLPIGIIGSLIISTVLYIATCTVMTGAANYTELNVPTPITVAVDEVQKRTGKSWRWLNIIVTLGALCGLTSVLLINLLAQSRVFYSMARDGLLPSWMGKVHPRFKTPYIATIICGTVTAILAAVLPVDLLGNMTSVGTLLAFFVVHFGVIVLRFTRPEVDRRFKIPGGKYFFAVFPILGMTISVLLIAVAEVTTIWRLFVWMGIGWIIYFSYGIRHSTLHRDPIGRFQQAHAGEELKDQHHATQEAEYAEYEYTR</sequence>
<dbReference type="EMBL" id="MCGN01000001">
    <property type="protein sequence ID" value="ORZ02263.1"/>
    <property type="molecule type" value="Genomic_DNA"/>
</dbReference>
<evidence type="ECO:0000256" key="2">
    <source>
        <dbReference type="ARBA" id="ARBA00022448"/>
    </source>
</evidence>
<dbReference type="OMA" id="WILGWDL"/>
<evidence type="ECO:0000256" key="6">
    <source>
        <dbReference type="SAM" id="Phobius"/>
    </source>
</evidence>
<feature type="transmembrane region" description="Helical" evidence="6">
    <location>
        <begin position="498"/>
        <end position="520"/>
    </location>
</feature>
<keyword evidence="8" id="KW-1185">Reference proteome</keyword>
<keyword evidence="4 6" id="KW-1133">Transmembrane helix</keyword>
<feature type="transmembrane region" description="Helical" evidence="6">
    <location>
        <begin position="120"/>
        <end position="140"/>
    </location>
</feature>
<dbReference type="Gene3D" id="1.20.1740.10">
    <property type="entry name" value="Amino acid/polyamine transporter I"/>
    <property type="match status" value="1"/>
</dbReference>
<proteinExistence type="predicted"/>
<dbReference type="GO" id="GO:0016020">
    <property type="term" value="C:membrane"/>
    <property type="evidence" value="ECO:0007669"/>
    <property type="project" value="UniProtKB-SubCell"/>
</dbReference>
<evidence type="ECO:0000256" key="5">
    <source>
        <dbReference type="ARBA" id="ARBA00023136"/>
    </source>
</evidence>
<feature type="transmembrane region" description="Helical" evidence="6">
    <location>
        <begin position="335"/>
        <end position="359"/>
    </location>
</feature>
<keyword evidence="5 6" id="KW-0472">Membrane</keyword>
<feature type="transmembrane region" description="Helical" evidence="6">
    <location>
        <begin position="438"/>
        <end position="458"/>
    </location>
</feature>
<dbReference type="InterPro" id="IPR002293">
    <property type="entry name" value="AA/rel_permease1"/>
</dbReference>
<evidence type="ECO:0000256" key="4">
    <source>
        <dbReference type="ARBA" id="ARBA00022989"/>
    </source>
</evidence>
<dbReference type="Proteomes" id="UP000242180">
    <property type="component" value="Unassembled WGS sequence"/>
</dbReference>
<name>A0A1X2HRT2_SYNRA</name>
<reference evidence="7 8" key="1">
    <citation type="submission" date="2016-07" db="EMBL/GenBank/DDBJ databases">
        <title>Pervasive Adenine N6-methylation of Active Genes in Fungi.</title>
        <authorList>
            <consortium name="DOE Joint Genome Institute"/>
            <person name="Mondo S.J."/>
            <person name="Dannebaum R.O."/>
            <person name="Kuo R.C."/>
            <person name="Labutti K."/>
            <person name="Haridas S."/>
            <person name="Kuo A."/>
            <person name="Salamov A."/>
            <person name="Ahrendt S.R."/>
            <person name="Lipzen A."/>
            <person name="Sullivan W."/>
            <person name="Andreopoulos W.B."/>
            <person name="Clum A."/>
            <person name="Lindquist E."/>
            <person name="Daum C."/>
            <person name="Ramamoorthy G.K."/>
            <person name="Gryganskyi A."/>
            <person name="Culley D."/>
            <person name="Magnuson J.K."/>
            <person name="James T.Y."/>
            <person name="O'Malley M.A."/>
            <person name="Stajich J.E."/>
            <person name="Spatafora J.W."/>
            <person name="Visel A."/>
            <person name="Grigoriev I.V."/>
        </authorList>
    </citation>
    <scope>NUCLEOTIDE SEQUENCE [LARGE SCALE GENOMIC DNA]</scope>
    <source>
        <strain evidence="7 8">NRRL 2496</strain>
    </source>
</reference>
<feature type="transmembrane region" description="Helical" evidence="6">
    <location>
        <begin position="252"/>
        <end position="273"/>
    </location>
</feature>
<protein>
    <submittedName>
        <fullName evidence="7">Amino acid permease-domain-containing protein</fullName>
    </submittedName>
</protein>
<dbReference type="AlphaFoldDB" id="A0A1X2HRT2"/>
<evidence type="ECO:0000256" key="1">
    <source>
        <dbReference type="ARBA" id="ARBA00004141"/>
    </source>
</evidence>
<dbReference type="InParanoid" id="A0A1X2HRT2"/>
<dbReference type="OrthoDB" id="5982228at2759"/>
<feature type="transmembrane region" description="Helical" evidence="6">
    <location>
        <begin position="526"/>
        <end position="545"/>
    </location>
</feature>
<evidence type="ECO:0000313" key="8">
    <source>
        <dbReference type="Proteomes" id="UP000242180"/>
    </source>
</evidence>
<evidence type="ECO:0000256" key="3">
    <source>
        <dbReference type="ARBA" id="ARBA00022692"/>
    </source>
</evidence>
<dbReference type="PANTHER" id="PTHR43243:SF4">
    <property type="entry name" value="CATIONIC AMINO ACID TRANSPORTER 4"/>
    <property type="match status" value="1"/>
</dbReference>
<dbReference type="PANTHER" id="PTHR43243">
    <property type="entry name" value="INNER MEMBRANE TRANSPORTER YGJI-RELATED"/>
    <property type="match status" value="1"/>
</dbReference>
<evidence type="ECO:0000313" key="7">
    <source>
        <dbReference type="EMBL" id="ORZ02263.1"/>
    </source>
</evidence>
<dbReference type="STRING" id="13706.A0A1X2HRT2"/>
<feature type="transmembrane region" description="Helical" evidence="6">
    <location>
        <begin position="223"/>
        <end position="245"/>
    </location>
</feature>
<dbReference type="Pfam" id="PF13520">
    <property type="entry name" value="AA_permease_2"/>
    <property type="match status" value="1"/>
</dbReference>
<dbReference type="GO" id="GO:0015171">
    <property type="term" value="F:amino acid transmembrane transporter activity"/>
    <property type="evidence" value="ECO:0007669"/>
    <property type="project" value="TreeGrafter"/>
</dbReference>
<comment type="caution">
    <text evidence="7">The sequence shown here is derived from an EMBL/GenBank/DDBJ whole genome shotgun (WGS) entry which is preliminary data.</text>
</comment>
<keyword evidence="2" id="KW-0813">Transport</keyword>
<comment type="subcellular location">
    <subcellularLocation>
        <location evidence="1">Membrane</location>
        <topology evidence="1">Multi-pass membrane protein</topology>
    </subcellularLocation>
</comment>
<organism evidence="7 8">
    <name type="scientific">Syncephalastrum racemosum</name>
    <name type="common">Filamentous fungus</name>
    <dbReference type="NCBI Taxonomy" id="13706"/>
    <lineage>
        <taxon>Eukaryota</taxon>
        <taxon>Fungi</taxon>
        <taxon>Fungi incertae sedis</taxon>
        <taxon>Mucoromycota</taxon>
        <taxon>Mucoromycotina</taxon>
        <taxon>Mucoromycetes</taxon>
        <taxon>Mucorales</taxon>
        <taxon>Syncephalastraceae</taxon>
        <taxon>Syncephalastrum</taxon>
    </lineage>
</organism>
<feature type="transmembrane region" description="Helical" evidence="6">
    <location>
        <begin position="387"/>
        <end position="410"/>
    </location>
</feature>
<feature type="transmembrane region" description="Helical" evidence="6">
    <location>
        <begin position="293"/>
        <end position="314"/>
    </location>
</feature>
<gene>
    <name evidence="7" type="ORF">BCR43DRAFT_3576</name>
</gene>
<accession>A0A1X2HRT2</accession>
<feature type="transmembrane region" description="Helical" evidence="6">
    <location>
        <begin position="464"/>
        <end position="486"/>
    </location>
</feature>